<dbReference type="AlphaFoldDB" id="A0A0G0LUZ4"/>
<protein>
    <recommendedName>
        <fullName evidence="3">Class I SAM-dependent methyltransferase</fullName>
    </recommendedName>
</protein>
<dbReference type="PATRIC" id="fig|1618572.3.peg.888"/>
<dbReference type="SUPFAM" id="SSF53335">
    <property type="entry name" value="S-adenosyl-L-methionine-dependent methyltransferases"/>
    <property type="match status" value="1"/>
</dbReference>
<dbReference type="Proteomes" id="UP000034774">
    <property type="component" value="Unassembled WGS sequence"/>
</dbReference>
<evidence type="ECO:0008006" key="3">
    <source>
        <dbReference type="Google" id="ProtNLM"/>
    </source>
</evidence>
<name>A0A0G0LUZ4_9BACT</name>
<evidence type="ECO:0000313" key="2">
    <source>
        <dbReference type="Proteomes" id="UP000034774"/>
    </source>
</evidence>
<dbReference type="EMBL" id="LBVU01000004">
    <property type="protein sequence ID" value="KKQ91820.1"/>
    <property type="molecule type" value="Genomic_DNA"/>
</dbReference>
<proteinExistence type="predicted"/>
<sequence>MNLKLFICGLPENLRYPSAKVISNMEVLLWNIKNNPVPVPHKIKVRIISGYAQKFHTQILIETGTYLGQTVDDLKNEFNKIYSIELDKTLYRNARKMFSKNRNIKIIQGDSTTILPNLIREAKKPTLFWLDAHYSGGITAKGKKETPILNELKSISKSKIKNHVILIDDARNFTGLCDYPTIKEIKLFVSRYFPHYKIEIKDDIIRIYPYEKNILEK</sequence>
<accession>A0A0G0LUZ4</accession>
<gene>
    <name evidence="1" type="ORF">UT17_C0004G0168</name>
</gene>
<evidence type="ECO:0000313" key="1">
    <source>
        <dbReference type="EMBL" id="KKQ91820.1"/>
    </source>
</evidence>
<dbReference type="STRING" id="1618572.UT17_C0004G0168"/>
<reference evidence="1 2" key="1">
    <citation type="journal article" date="2015" name="Nature">
        <title>rRNA introns, odd ribosomes, and small enigmatic genomes across a large radiation of phyla.</title>
        <authorList>
            <person name="Brown C.T."/>
            <person name="Hug L.A."/>
            <person name="Thomas B.C."/>
            <person name="Sharon I."/>
            <person name="Castelle C.J."/>
            <person name="Singh A."/>
            <person name="Wilkins M.J."/>
            <person name="Williams K.H."/>
            <person name="Banfield J.F."/>
        </authorList>
    </citation>
    <scope>NUCLEOTIDE SEQUENCE [LARGE SCALE GENOMIC DNA]</scope>
</reference>
<organism evidence="1 2">
    <name type="scientific">Candidatus Woesebacteria bacterium GW2011_GWB1_39_10</name>
    <dbReference type="NCBI Taxonomy" id="1618572"/>
    <lineage>
        <taxon>Bacteria</taxon>
        <taxon>Candidatus Woeseibacteriota</taxon>
    </lineage>
</organism>
<dbReference type="Gene3D" id="3.40.50.150">
    <property type="entry name" value="Vaccinia Virus protein VP39"/>
    <property type="match status" value="1"/>
</dbReference>
<comment type="caution">
    <text evidence="1">The sequence shown here is derived from an EMBL/GenBank/DDBJ whole genome shotgun (WGS) entry which is preliminary data.</text>
</comment>
<dbReference type="InterPro" id="IPR029063">
    <property type="entry name" value="SAM-dependent_MTases_sf"/>
</dbReference>